<dbReference type="PANTHER" id="PTHR13610">
    <property type="entry name" value="METHYLTRANSFERASE DOMAIN-CONTAINING PROTEIN"/>
    <property type="match status" value="1"/>
</dbReference>
<proteinExistence type="inferred from homology"/>
<comment type="caution">
    <text evidence="6">The sequence shown here is derived from an EMBL/GenBank/DDBJ whole genome shotgun (WGS) entry which is preliminary data.</text>
</comment>
<gene>
    <name evidence="6" type="ORF">SCF082_LOCUS48835</name>
</gene>
<evidence type="ECO:0000256" key="5">
    <source>
        <dbReference type="SAM" id="Phobius"/>
    </source>
</evidence>
<evidence type="ECO:0000256" key="2">
    <source>
        <dbReference type="ARBA" id="ARBA00022603"/>
    </source>
</evidence>
<keyword evidence="5" id="KW-1133">Transmembrane helix</keyword>
<evidence type="ECO:0000256" key="4">
    <source>
        <dbReference type="ARBA" id="ARBA00022691"/>
    </source>
</evidence>
<name>A0ABP0RWF8_9DINO</name>
<comment type="similarity">
    <text evidence="1">Belongs to the ANT/ATPSC lysine N-methyltransferase family.</text>
</comment>
<dbReference type="SUPFAM" id="SSF53335">
    <property type="entry name" value="S-adenosyl-L-methionine-dependent methyltransferases"/>
    <property type="match status" value="1"/>
</dbReference>
<keyword evidence="7" id="KW-1185">Reference proteome</keyword>
<dbReference type="PANTHER" id="PTHR13610:SF9">
    <property type="entry name" value="FI06469P"/>
    <property type="match status" value="1"/>
</dbReference>
<dbReference type="InterPro" id="IPR026170">
    <property type="entry name" value="FAM173A/B"/>
</dbReference>
<sequence>MPSEPAEPPEPPAPSETTEAVEVKKKKLNVLGFQVQIAEHKIKKVLLGATSFFVIFNALTLPFAIPKLRRFLGAPYVPMKRRAVEALFEQVLPAWAATRNAGSASTAKGVSGASGSRLQGLQGLRLVDFGSGDGRIVAAAASKGMVATGYELNPYLVLWSRLRNWRRLRSAPGSGSLLWANAWSANLRDVDVVTVYGRPGDNFMELTAKKLDKELPPHAAVVSHFFDVPGWERRLVQDVEGLKLYDFRRGPGGTAKESE</sequence>
<reference evidence="6 7" key="1">
    <citation type="submission" date="2024-02" db="EMBL/GenBank/DDBJ databases">
        <authorList>
            <person name="Chen Y."/>
            <person name="Shah S."/>
            <person name="Dougan E. K."/>
            <person name="Thang M."/>
            <person name="Chan C."/>
        </authorList>
    </citation>
    <scope>NUCLEOTIDE SEQUENCE [LARGE SCALE GENOMIC DNA]</scope>
</reference>
<feature type="transmembrane region" description="Helical" evidence="5">
    <location>
        <begin position="45"/>
        <end position="65"/>
    </location>
</feature>
<keyword evidence="5" id="KW-0812">Transmembrane</keyword>
<keyword evidence="5" id="KW-0472">Membrane</keyword>
<evidence type="ECO:0000256" key="1">
    <source>
        <dbReference type="ARBA" id="ARBA00010633"/>
    </source>
</evidence>
<dbReference type="Proteomes" id="UP001642464">
    <property type="component" value="Unassembled WGS sequence"/>
</dbReference>
<keyword evidence="2" id="KW-0489">Methyltransferase</keyword>
<protein>
    <submittedName>
        <fullName evidence="6">ATP synthase subunit C lysine N-methyltransferase (Protein N-lysine methyltransferase FAM173B) (HFAM173B)</fullName>
    </submittedName>
</protein>
<organism evidence="6 7">
    <name type="scientific">Durusdinium trenchii</name>
    <dbReference type="NCBI Taxonomy" id="1381693"/>
    <lineage>
        <taxon>Eukaryota</taxon>
        <taxon>Sar</taxon>
        <taxon>Alveolata</taxon>
        <taxon>Dinophyceae</taxon>
        <taxon>Suessiales</taxon>
        <taxon>Symbiodiniaceae</taxon>
        <taxon>Durusdinium</taxon>
    </lineage>
</organism>
<accession>A0ABP0RWF8</accession>
<evidence type="ECO:0000313" key="7">
    <source>
        <dbReference type="Proteomes" id="UP001642464"/>
    </source>
</evidence>
<dbReference type="Gene3D" id="3.40.50.150">
    <property type="entry name" value="Vaccinia Virus protein VP39"/>
    <property type="match status" value="1"/>
</dbReference>
<dbReference type="InterPro" id="IPR029063">
    <property type="entry name" value="SAM-dependent_MTases_sf"/>
</dbReference>
<evidence type="ECO:0000313" key="6">
    <source>
        <dbReference type="EMBL" id="CAK9104698.1"/>
    </source>
</evidence>
<keyword evidence="4" id="KW-0949">S-adenosyl-L-methionine</keyword>
<evidence type="ECO:0000256" key="3">
    <source>
        <dbReference type="ARBA" id="ARBA00022679"/>
    </source>
</evidence>
<keyword evidence="3" id="KW-0808">Transferase</keyword>
<dbReference type="EMBL" id="CAXAMM010042406">
    <property type="protein sequence ID" value="CAK9104698.1"/>
    <property type="molecule type" value="Genomic_DNA"/>
</dbReference>